<evidence type="ECO:0000256" key="5">
    <source>
        <dbReference type="ARBA" id="ARBA00022553"/>
    </source>
</evidence>
<dbReference type="EMBL" id="QGDT01000014">
    <property type="protein sequence ID" value="PWJ55304.1"/>
    <property type="molecule type" value="Genomic_DNA"/>
</dbReference>
<dbReference type="InterPro" id="IPR013656">
    <property type="entry name" value="PAS_4"/>
</dbReference>
<keyword evidence="22" id="KW-1185">Reference proteome</keyword>
<feature type="domain" description="PAC" evidence="19">
    <location>
        <begin position="633"/>
        <end position="685"/>
    </location>
</feature>
<evidence type="ECO:0000259" key="18">
    <source>
        <dbReference type="PROSITE" id="PS50112"/>
    </source>
</evidence>
<keyword evidence="4" id="KW-1003">Cell membrane</keyword>
<feature type="domain" description="PAS" evidence="18">
    <location>
        <begin position="544"/>
        <end position="599"/>
    </location>
</feature>
<dbReference type="PROSITE" id="PS50112">
    <property type="entry name" value="PAS"/>
    <property type="match status" value="3"/>
</dbReference>
<dbReference type="CDD" id="cd00082">
    <property type="entry name" value="HisKA"/>
    <property type="match status" value="1"/>
</dbReference>
<evidence type="ECO:0000256" key="2">
    <source>
        <dbReference type="ARBA" id="ARBA00004651"/>
    </source>
</evidence>
<dbReference type="Pfam" id="PF01627">
    <property type="entry name" value="Hpt"/>
    <property type="match status" value="1"/>
</dbReference>
<dbReference type="SMART" id="SM00091">
    <property type="entry name" value="PAS"/>
    <property type="match status" value="4"/>
</dbReference>
<dbReference type="SMART" id="SM00387">
    <property type="entry name" value="HATPase_c"/>
    <property type="match status" value="1"/>
</dbReference>
<comment type="subcellular location">
    <subcellularLocation>
        <location evidence="2">Cell membrane</location>
        <topology evidence="2">Multi-pass membrane protein</topology>
    </subcellularLocation>
</comment>
<protein>
    <recommendedName>
        <fullName evidence="3">histidine kinase</fullName>
        <ecNumber evidence="3">2.7.13.3</ecNumber>
    </recommendedName>
</protein>
<gene>
    <name evidence="21" type="ORF">CLV98_11473</name>
</gene>
<dbReference type="PROSITE" id="PS50894">
    <property type="entry name" value="HPT"/>
    <property type="match status" value="1"/>
</dbReference>
<dbReference type="FunFam" id="1.10.287.130:FF:000003">
    <property type="entry name" value="Histidine kinase"/>
    <property type="match status" value="1"/>
</dbReference>
<dbReference type="RefSeq" id="WP_109677269.1">
    <property type="nucleotide sequence ID" value="NZ_QGDT01000014.1"/>
</dbReference>
<dbReference type="Gene3D" id="1.10.287.130">
    <property type="match status" value="1"/>
</dbReference>
<dbReference type="SMART" id="SM00448">
    <property type="entry name" value="REC"/>
    <property type="match status" value="2"/>
</dbReference>
<reference evidence="21 22" key="1">
    <citation type="submission" date="2018-03" db="EMBL/GenBank/DDBJ databases">
        <title>Genomic Encyclopedia of Archaeal and Bacterial Type Strains, Phase II (KMG-II): from individual species to whole genera.</title>
        <authorList>
            <person name="Goeker M."/>
        </authorList>
    </citation>
    <scope>NUCLEOTIDE SEQUENCE [LARGE SCALE GENOMIC DNA]</scope>
    <source>
        <strain evidence="21 22">DSM 100346</strain>
    </source>
</reference>
<dbReference type="FunFam" id="3.30.565.10:FF:000010">
    <property type="entry name" value="Sensor histidine kinase RcsC"/>
    <property type="match status" value="1"/>
</dbReference>
<feature type="modified residue" description="Phosphohistidine" evidence="14">
    <location>
        <position position="1404"/>
    </location>
</feature>
<dbReference type="PANTHER" id="PTHR45339">
    <property type="entry name" value="HYBRID SIGNAL TRANSDUCTION HISTIDINE KINASE J"/>
    <property type="match status" value="1"/>
</dbReference>
<dbReference type="SUPFAM" id="SSF47384">
    <property type="entry name" value="Homodimeric domain of signal transducing histidine kinase"/>
    <property type="match status" value="1"/>
</dbReference>
<dbReference type="SUPFAM" id="SSF47226">
    <property type="entry name" value="Histidine-containing phosphotransfer domain, HPT domain"/>
    <property type="match status" value="1"/>
</dbReference>
<dbReference type="PANTHER" id="PTHR45339:SF1">
    <property type="entry name" value="HYBRID SIGNAL TRANSDUCTION HISTIDINE KINASE J"/>
    <property type="match status" value="1"/>
</dbReference>
<evidence type="ECO:0000256" key="13">
    <source>
        <dbReference type="ARBA" id="ARBA00023136"/>
    </source>
</evidence>
<dbReference type="InterPro" id="IPR036097">
    <property type="entry name" value="HisK_dim/P_sf"/>
</dbReference>
<evidence type="ECO:0000259" key="16">
    <source>
        <dbReference type="PROSITE" id="PS50109"/>
    </source>
</evidence>
<dbReference type="CDD" id="cd00088">
    <property type="entry name" value="HPT"/>
    <property type="match status" value="1"/>
</dbReference>
<dbReference type="Proteomes" id="UP000245880">
    <property type="component" value="Unassembled WGS sequence"/>
</dbReference>
<dbReference type="InterPro" id="IPR004358">
    <property type="entry name" value="Sig_transdc_His_kin-like_C"/>
</dbReference>
<accession>A0A316AEI8</accession>
<dbReference type="InterPro" id="IPR001789">
    <property type="entry name" value="Sig_transdc_resp-reg_receiver"/>
</dbReference>
<keyword evidence="5 15" id="KW-0597">Phosphoprotein</keyword>
<feature type="modified residue" description="4-aspartylphosphate" evidence="15">
    <location>
        <position position="1119"/>
    </location>
</feature>
<evidence type="ECO:0000256" key="12">
    <source>
        <dbReference type="ARBA" id="ARBA00023012"/>
    </source>
</evidence>
<dbReference type="EC" id="2.7.13.3" evidence="3"/>
<dbReference type="Pfam" id="PF02518">
    <property type="entry name" value="HATPase_c"/>
    <property type="match status" value="1"/>
</dbReference>
<dbReference type="InterPro" id="IPR035965">
    <property type="entry name" value="PAS-like_dom_sf"/>
</dbReference>
<evidence type="ECO:0000256" key="6">
    <source>
        <dbReference type="ARBA" id="ARBA00022679"/>
    </source>
</evidence>
<evidence type="ECO:0000256" key="8">
    <source>
        <dbReference type="ARBA" id="ARBA00022741"/>
    </source>
</evidence>
<dbReference type="GO" id="GO:0005886">
    <property type="term" value="C:plasma membrane"/>
    <property type="evidence" value="ECO:0007669"/>
    <property type="project" value="UniProtKB-SubCell"/>
</dbReference>
<dbReference type="PROSITE" id="PS50109">
    <property type="entry name" value="HIS_KIN"/>
    <property type="match status" value="1"/>
</dbReference>
<evidence type="ECO:0000313" key="21">
    <source>
        <dbReference type="EMBL" id="PWJ55304.1"/>
    </source>
</evidence>
<dbReference type="SUPFAM" id="SSF55785">
    <property type="entry name" value="PYP-like sensor domain (PAS domain)"/>
    <property type="match status" value="5"/>
</dbReference>
<dbReference type="PRINTS" id="PR00344">
    <property type="entry name" value="BCTRLSENSOR"/>
</dbReference>
<dbReference type="InterPro" id="IPR005467">
    <property type="entry name" value="His_kinase_dom"/>
</dbReference>
<dbReference type="Pfam" id="PF00072">
    <property type="entry name" value="Response_reg"/>
    <property type="match status" value="2"/>
</dbReference>
<feature type="domain" description="Response regulatory" evidence="17">
    <location>
        <begin position="1069"/>
        <end position="1189"/>
    </location>
</feature>
<dbReference type="Gene3D" id="3.30.450.20">
    <property type="entry name" value="PAS domain"/>
    <property type="match status" value="5"/>
</dbReference>
<dbReference type="CDD" id="cd00130">
    <property type="entry name" value="PAS"/>
    <property type="match status" value="3"/>
</dbReference>
<dbReference type="GO" id="GO:0005524">
    <property type="term" value="F:ATP binding"/>
    <property type="evidence" value="ECO:0007669"/>
    <property type="project" value="UniProtKB-KW"/>
</dbReference>
<evidence type="ECO:0000256" key="3">
    <source>
        <dbReference type="ARBA" id="ARBA00012438"/>
    </source>
</evidence>
<dbReference type="Pfam" id="PF00989">
    <property type="entry name" value="PAS"/>
    <property type="match status" value="2"/>
</dbReference>
<dbReference type="CDD" id="cd16922">
    <property type="entry name" value="HATPase_EvgS-ArcB-TorS-like"/>
    <property type="match status" value="1"/>
</dbReference>
<dbReference type="OrthoDB" id="9811889at2"/>
<dbReference type="GO" id="GO:0000155">
    <property type="term" value="F:phosphorelay sensor kinase activity"/>
    <property type="evidence" value="ECO:0007669"/>
    <property type="project" value="InterPro"/>
</dbReference>
<dbReference type="PROSITE" id="PS50110">
    <property type="entry name" value="RESPONSE_REGULATORY"/>
    <property type="match status" value="2"/>
</dbReference>
<keyword evidence="12" id="KW-0902">Two-component regulatory system</keyword>
<dbReference type="InterPro" id="IPR001610">
    <property type="entry name" value="PAC"/>
</dbReference>
<evidence type="ECO:0000256" key="14">
    <source>
        <dbReference type="PROSITE-ProRule" id="PRU00110"/>
    </source>
</evidence>
<dbReference type="NCBIfam" id="TIGR00229">
    <property type="entry name" value="sensory_box"/>
    <property type="match status" value="4"/>
</dbReference>
<dbReference type="GO" id="GO:0006355">
    <property type="term" value="P:regulation of DNA-templated transcription"/>
    <property type="evidence" value="ECO:0007669"/>
    <property type="project" value="InterPro"/>
</dbReference>
<dbReference type="Pfam" id="PF08447">
    <property type="entry name" value="PAS_3"/>
    <property type="match status" value="1"/>
</dbReference>
<dbReference type="Gene3D" id="1.20.120.160">
    <property type="entry name" value="HPT domain"/>
    <property type="match status" value="1"/>
</dbReference>
<evidence type="ECO:0000256" key="7">
    <source>
        <dbReference type="ARBA" id="ARBA00022692"/>
    </source>
</evidence>
<keyword evidence="13" id="KW-0472">Membrane</keyword>
<name>A0A316AEI8_9BACT</name>
<sequence length="1459" mass="166347">MKSLPIPENEYERLKALRNYRIVDTHAEKEFDRLTELASIICEVPVSLVTLIDKDRQWIKSSYNMEIEETSRETSFCQYTILDDGLMEVEDTTLDDRFKDNPFVTANDGVRYYAGYPLVSPEGYAIGSFCVIDTKPHRLSDVQHKALKLLSIQAMDLIIDHKKREELRHFEHLFRLSNDMICLTGANGYFRQINPAFERILGWKQAYLLKTSLYELIHPEDVGHTYQSLTQLLHRKEDPNSSPANFVHRFRNSSGKYRYIQWTASYEPVSGNLFAIGRDITEERLKENKLRMSEERFRSFFENSQGFMCTHDLYGKILSVNRAGAELLGYRPEEVLKMTLYDLIPSRHHSAIHSYMEQIRQTGKANGFMTTKHKDGSHRVWNYHNILLKNADDIDYVVGNSVDVTESQVMAKKLQVMQQQLIQTGKMARVGGWEVDLIRNKILWSDMTREIHEVGPDFIPSMEDGISFYKEGPDRETILSLVQKAMEEGSSFDVELQLVTAQKKEIWVRSLGFAEMENGICKRLYGTFQDIDAKKRTELEIINSRKFLNDLLNASSEVSIIATDTQGLITVFNRGAEKLLGYRAEEVVGIHTPELIHLEQEVQDYAAALSEKAGEAIQGFRTFTYNAEINGSDQREWTYLTKNKETIPVMLVVTSIRDYQQNIIGYLGLATDLSARKKAEAALISEKARLSAFVRNAPAAVAMFDLDLKYLAVSRRWLEEYKIEDRLVIGKSHYDIFPNLSQKWKDIHQRALKGEVVKNDEDRWRPEGWDHDQYLNWEIHPWYLPNQTVGGLMMFTQDITEAALQKEELQLAKKQSEQASIAKSEFLANMSHEIRTPLNGVIGFTDLVLKTKMSEVQRQYLTIVNQSANSLLGIINDILDFSKIEAGKLELDIAKSDIYDITGDSADIISYPIQSKGLELLLNIPNNLPRFVWVDEIRIKQVLINLLSNAAKFTPSGEIELKIEILDYDPSLSDALSCRFSVRDTGIGIKEEKQAKIFEAFLQEDSSTTKKYGGTGLGLAISNQLLKMMGSKLQLISKQGVGSTFYFDLTLQSEPGEPIQWEHYDILKRVLIVDDNHNNRMILKQMLELLNIESVEAVNGHDAIHLLSGDLHFSAILMDYHMPEIDGLQTIAKIRRELGLNADQLPIVLLSSSAEDATVLKSCEALDVNYRLMKPIKIDLLTQCLSRLTKKETQSLTFGDPQLRPSRVESLTILLAEDNEVNMFLAKTVIKKLMPNCHILEAINGLEAVAHCEKGLPDIIFMDVQMPKMNGYEATRAIRQLPGAEGISIVALTAANVKGERDKSLEVGMNDFISKPFVEQDIWSLLNRLPQTKELLEVESIEPIKEMTNTTIIDVDKLREYYMNDEEFIKEFLVLAQDALLKAQEELLLHHQKADLDQIKAVGHRLKGAASAAFLYRVTDISKQLESLMNYDEKTVGSLLSELDQEIAIILPLIQNWQS</sequence>
<feature type="domain" description="PAS" evidence="18">
    <location>
        <begin position="166"/>
        <end position="236"/>
    </location>
</feature>
<keyword evidence="10" id="KW-0067">ATP-binding</keyword>
<dbReference type="InterPro" id="IPR029016">
    <property type="entry name" value="GAF-like_dom_sf"/>
</dbReference>
<dbReference type="Gene3D" id="3.30.450.40">
    <property type="match status" value="1"/>
</dbReference>
<proteinExistence type="predicted"/>
<dbReference type="Gene3D" id="3.40.50.2300">
    <property type="match status" value="2"/>
</dbReference>
<dbReference type="Pfam" id="PF00512">
    <property type="entry name" value="HisKA"/>
    <property type="match status" value="1"/>
</dbReference>
<evidence type="ECO:0000259" key="20">
    <source>
        <dbReference type="PROSITE" id="PS50894"/>
    </source>
</evidence>
<keyword evidence="11" id="KW-1133">Transmembrane helix</keyword>
<evidence type="ECO:0000256" key="1">
    <source>
        <dbReference type="ARBA" id="ARBA00000085"/>
    </source>
</evidence>
<keyword evidence="7" id="KW-0812">Transmembrane</keyword>
<dbReference type="InterPro" id="IPR013655">
    <property type="entry name" value="PAS_fold_3"/>
</dbReference>
<dbReference type="Gene3D" id="3.30.565.10">
    <property type="entry name" value="Histidine kinase-like ATPase, C-terminal domain"/>
    <property type="match status" value="1"/>
</dbReference>
<dbReference type="CDD" id="cd17546">
    <property type="entry name" value="REC_hyHK_CKI1_RcsC-like"/>
    <property type="match status" value="2"/>
</dbReference>
<dbReference type="SUPFAM" id="SSF55874">
    <property type="entry name" value="ATPase domain of HSP90 chaperone/DNA topoisomerase II/histidine kinase"/>
    <property type="match status" value="1"/>
</dbReference>
<evidence type="ECO:0000256" key="10">
    <source>
        <dbReference type="ARBA" id="ARBA00022840"/>
    </source>
</evidence>
<evidence type="ECO:0000256" key="15">
    <source>
        <dbReference type="PROSITE-ProRule" id="PRU00169"/>
    </source>
</evidence>
<feature type="domain" description="PAS" evidence="18">
    <location>
        <begin position="293"/>
        <end position="363"/>
    </location>
</feature>
<dbReference type="InterPro" id="IPR036641">
    <property type="entry name" value="HPT_dom_sf"/>
</dbReference>
<feature type="domain" description="Response regulatory" evidence="17">
    <location>
        <begin position="1212"/>
        <end position="1330"/>
    </location>
</feature>
<keyword evidence="9" id="KW-0418">Kinase</keyword>
<dbReference type="InterPro" id="IPR003661">
    <property type="entry name" value="HisK_dim/P_dom"/>
</dbReference>
<keyword evidence="8" id="KW-0547">Nucleotide-binding</keyword>
<keyword evidence="6" id="KW-0808">Transferase</keyword>
<dbReference type="PROSITE" id="PS50113">
    <property type="entry name" value="PAC"/>
    <property type="match status" value="1"/>
</dbReference>
<dbReference type="SUPFAM" id="SSF55781">
    <property type="entry name" value="GAF domain-like"/>
    <property type="match status" value="1"/>
</dbReference>
<dbReference type="InterPro" id="IPR036890">
    <property type="entry name" value="HATPase_C_sf"/>
</dbReference>
<feature type="domain" description="Histidine kinase" evidence="16">
    <location>
        <begin position="829"/>
        <end position="1053"/>
    </location>
</feature>
<dbReference type="InterPro" id="IPR013767">
    <property type="entry name" value="PAS_fold"/>
</dbReference>
<evidence type="ECO:0000256" key="11">
    <source>
        <dbReference type="ARBA" id="ARBA00022989"/>
    </source>
</evidence>
<dbReference type="SMART" id="SM00388">
    <property type="entry name" value="HisKA"/>
    <property type="match status" value="1"/>
</dbReference>
<dbReference type="InterPro" id="IPR000014">
    <property type="entry name" value="PAS"/>
</dbReference>
<evidence type="ECO:0000313" key="22">
    <source>
        <dbReference type="Proteomes" id="UP000245880"/>
    </source>
</evidence>
<dbReference type="InterPro" id="IPR008207">
    <property type="entry name" value="Sig_transdc_His_kin_Hpt_dom"/>
</dbReference>
<dbReference type="SUPFAM" id="SSF52172">
    <property type="entry name" value="CheY-like"/>
    <property type="match status" value="2"/>
</dbReference>
<comment type="catalytic activity">
    <reaction evidence="1">
        <text>ATP + protein L-histidine = ADP + protein N-phospho-L-histidine.</text>
        <dbReference type="EC" id="2.7.13.3"/>
    </reaction>
</comment>
<evidence type="ECO:0000256" key="9">
    <source>
        <dbReference type="ARBA" id="ARBA00022777"/>
    </source>
</evidence>
<feature type="modified residue" description="4-aspartylphosphate" evidence="15">
    <location>
        <position position="1263"/>
    </location>
</feature>
<dbReference type="InterPro" id="IPR011006">
    <property type="entry name" value="CheY-like_superfamily"/>
</dbReference>
<evidence type="ECO:0000259" key="19">
    <source>
        <dbReference type="PROSITE" id="PS50113"/>
    </source>
</evidence>
<dbReference type="InterPro" id="IPR003594">
    <property type="entry name" value="HATPase_dom"/>
</dbReference>
<dbReference type="Pfam" id="PF08448">
    <property type="entry name" value="PAS_4"/>
    <property type="match status" value="1"/>
</dbReference>
<organism evidence="21 22">
    <name type="scientific">Dyadobacter jejuensis</name>
    <dbReference type="NCBI Taxonomy" id="1082580"/>
    <lineage>
        <taxon>Bacteria</taxon>
        <taxon>Pseudomonadati</taxon>
        <taxon>Bacteroidota</taxon>
        <taxon>Cytophagia</taxon>
        <taxon>Cytophagales</taxon>
        <taxon>Spirosomataceae</taxon>
        <taxon>Dyadobacter</taxon>
    </lineage>
</organism>
<dbReference type="SMART" id="SM00086">
    <property type="entry name" value="PAC"/>
    <property type="match status" value="4"/>
</dbReference>
<dbReference type="InterPro" id="IPR000700">
    <property type="entry name" value="PAS-assoc_C"/>
</dbReference>
<feature type="domain" description="HPt" evidence="20">
    <location>
        <begin position="1365"/>
        <end position="1457"/>
    </location>
</feature>
<comment type="caution">
    <text evidence="21">The sequence shown here is derived from an EMBL/GenBank/DDBJ whole genome shotgun (WGS) entry which is preliminary data.</text>
</comment>
<evidence type="ECO:0000259" key="17">
    <source>
        <dbReference type="PROSITE" id="PS50110"/>
    </source>
</evidence>
<evidence type="ECO:0000256" key="4">
    <source>
        <dbReference type="ARBA" id="ARBA00022475"/>
    </source>
</evidence>